<accession>A0A1E5JUE2</accession>
<organism evidence="1 2">
    <name type="scientific">Legionella parisiensis</name>
    <dbReference type="NCBI Taxonomy" id="45071"/>
    <lineage>
        <taxon>Bacteria</taxon>
        <taxon>Pseudomonadati</taxon>
        <taxon>Pseudomonadota</taxon>
        <taxon>Gammaproteobacteria</taxon>
        <taxon>Legionellales</taxon>
        <taxon>Legionellaceae</taxon>
        <taxon>Legionella</taxon>
    </lineage>
</organism>
<proteinExistence type="predicted"/>
<evidence type="ECO:0000313" key="1">
    <source>
        <dbReference type="EMBL" id="OEH48115.1"/>
    </source>
</evidence>
<dbReference type="AlphaFoldDB" id="A0A1E5JUE2"/>
<dbReference type="EMBL" id="LSOG01000027">
    <property type="protein sequence ID" value="OEH48115.1"/>
    <property type="molecule type" value="Genomic_DNA"/>
</dbReference>
<keyword evidence="2" id="KW-1185">Reference proteome</keyword>
<gene>
    <name evidence="1" type="ORF">lpari_00870</name>
</gene>
<protein>
    <submittedName>
        <fullName evidence="1">Uncharacterized protein</fullName>
    </submittedName>
</protein>
<sequence length="69" mass="6673">MEVDVCVGLTTSIFAADSVGNGFNDCASCVDKGEPGVFSSSFFSSEKGTGGAGGATVTTPGCSKISLGG</sequence>
<name>A0A1E5JUE2_9GAMM</name>
<evidence type="ECO:0000313" key="2">
    <source>
        <dbReference type="Proteomes" id="UP000095229"/>
    </source>
</evidence>
<reference evidence="1 2" key="1">
    <citation type="submission" date="2016-02" db="EMBL/GenBank/DDBJ databases">
        <title>Secondary metabolites in Legionella.</title>
        <authorList>
            <person name="Tobias N.J."/>
            <person name="Bode H.B."/>
        </authorList>
    </citation>
    <scope>NUCLEOTIDE SEQUENCE [LARGE SCALE GENOMIC DNA]</scope>
    <source>
        <strain evidence="1 2">DSM 19216</strain>
    </source>
</reference>
<comment type="caution">
    <text evidence="1">The sequence shown here is derived from an EMBL/GenBank/DDBJ whole genome shotgun (WGS) entry which is preliminary data.</text>
</comment>
<dbReference type="Proteomes" id="UP000095229">
    <property type="component" value="Unassembled WGS sequence"/>
</dbReference>